<organism evidence="1 2">
    <name type="scientific">Simiduia curdlanivorans</name>
    <dbReference type="NCBI Taxonomy" id="1492769"/>
    <lineage>
        <taxon>Bacteria</taxon>
        <taxon>Pseudomonadati</taxon>
        <taxon>Pseudomonadota</taxon>
        <taxon>Gammaproteobacteria</taxon>
        <taxon>Cellvibrionales</taxon>
        <taxon>Cellvibrionaceae</taxon>
        <taxon>Simiduia</taxon>
    </lineage>
</organism>
<gene>
    <name evidence="1" type="ORF">ACFOX3_11265</name>
</gene>
<comment type="caution">
    <text evidence="1">The sequence shown here is derived from an EMBL/GenBank/DDBJ whole genome shotgun (WGS) entry which is preliminary data.</text>
</comment>
<protein>
    <submittedName>
        <fullName evidence="1">Glycosyltransferase</fullName>
    </submittedName>
</protein>
<dbReference type="Proteomes" id="UP001595840">
    <property type="component" value="Unassembled WGS sequence"/>
</dbReference>
<accession>A0ABV8V6V9</accession>
<reference evidence="2" key="1">
    <citation type="journal article" date="2019" name="Int. J. Syst. Evol. Microbiol.">
        <title>The Global Catalogue of Microorganisms (GCM) 10K type strain sequencing project: providing services to taxonomists for standard genome sequencing and annotation.</title>
        <authorList>
            <consortium name="The Broad Institute Genomics Platform"/>
            <consortium name="The Broad Institute Genome Sequencing Center for Infectious Disease"/>
            <person name="Wu L."/>
            <person name="Ma J."/>
        </authorList>
    </citation>
    <scope>NUCLEOTIDE SEQUENCE [LARGE SCALE GENOMIC DNA]</scope>
    <source>
        <strain evidence="2">CECT 8570</strain>
    </source>
</reference>
<dbReference type="CDD" id="cd03801">
    <property type="entry name" value="GT4_PimA-like"/>
    <property type="match status" value="1"/>
</dbReference>
<dbReference type="EMBL" id="JBHSCX010000013">
    <property type="protein sequence ID" value="MFC4362882.1"/>
    <property type="molecule type" value="Genomic_DNA"/>
</dbReference>
<dbReference type="RefSeq" id="WP_290264831.1">
    <property type="nucleotide sequence ID" value="NZ_JAUFQG010000006.1"/>
</dbReference>
<dbReference type="Gene3D" id="3.40.50.2000">
    <property type="entry name" value="Glycogen Phosphorylase B"/>
    <property type="match status" value="1"/>
</dbReference>
<sequence length="419" mass="46933">MAKTLLIVGYVWPEPRSSAAGTRIVQLIRWAQAAGYRVTFACAAEKGANFDELDGLGIASLAIALNCSSFDQALAELQPTLVIFDRFVTEEQFGWRVQQVCPTALRLLDSEDLHCLRDARQRAHKAQAEVLNPSNEFLYSDMAQREIAAIYRCDLTLVISDAEVALLQQRFRVPAALLMHCPFMYQPPTAQQWPSYADKQHFIFIGNYLHAPNWDAILWLRELWPAIRKQLPQAELHIYGAYPPKKAMQLDNPSLGFRVLGWAKDALQVMASARVCLAPLRFGAGIKGKLAEAMICGTPSITTDIGAEGMNQLQQLPWPGVIANAPDDLVAAAVALYTDQALWLEAQAQGLVNVAVLFDRARLEADLTARVDSILQDLGRHRLDNFMGNLLLQQQYRSTEFMSRWIEVKSKLKRLEQVD</sequence>
<dbReference type="Pfam" id="PF13692">
    <property type="entry name" value="Glyco_trans_1_4"/>
    <property type="match status" value="1"/>
</dbReference>
<evidence type="ECO:0000313" key="2">
    <source>
        <dbReference type="Proteomes" id="UP001595840"/>
    </source>
</evidence>
<name>A0ABV8V6V9_9GAMM</name>
<keyword evidence="2" id="KW-1185">Reference proteome</keyword>
<proteinExistence type="predicted"/>
<evidence type="ECO:0000313" key="1">
    <source>
        <dbReference type="EMBL" id="MFC4362882.1"/>
    </source>
</evidence>
<dbReference type="SUPFAM" id="SSF53756">
    <property type="entry name" value="UDP-Glycosyltransferase/glycogen phosphorylase"/>
    <property type="match status" value="1"/>
</dbReference>